<evidence type="ECO:0000256" key="7">
    <source>
        <dbReference type="ARBA" id="ARBA00022840"/>
    </source>
</evidence>
<proteinExistence type="predicted"/>
<dbReference type="GO" id="GO:0005524">
    <property type="term" value="F:ATP binding"/>
    <property type="evidence" value="ECO:0007669"/>
    <property type="project" value="UniProtKB-KW"/>
</dbReference>
<accession>A0AA36F9D9</accession>
<evidence type="ECO:0000256" key="8">
    <source>
        <dbReference type="ARBA" id="ARBA00022842"/>
    </source>
</evidence>
<evidence type="ECO:0000256" key="9">
    <source>
        <dbReference type="ARBA" id="ARBA00022871"/>
    </source>
</evidence>
<name>A0AA36F9D9_OCTVU</name>
<evidence type="ECO:0000256" key="3">
    <source>
        <dbReference type="ARBA" id="ARBA00022553"/>
    </source>
</evidence>
<dbReference type="Gene3D" id="1.10.510.10">
    <property type="entry name" value="Transferase(Phosphotransferase) domain 1"/>
    <property type="match status" value="1"/>
</dbReference>
<dbReference type="Proteomes" id="UP001162480">
    <property type="component" value="Chromosome 11"/>
</dbReference>
<dbReference type="SUPFAM" id="SSF56112">
    <property type="entry name" value="Protein kinase-like (PK-like)"/>
    <property type="match status" value="1"/>
</dbReference>
<evidence type="ECO:0000256" key="4">
    <source>
        <dbReference type="ARBA" id="ARBA00022723"/>
    </source>
</evidence>
<keyword evidence="5" id="KW-0547">Nucleotide-binding</keyword>
<dbReference type="InterPro" id="IPR011009">
    <property type="entry name" value="Kinase-like_dom_sf"/>
</dbReference>
<keyword evidence="12" id="KW-1185">Reference proteome</keyword>
<keyword evidence="8" id="KW-0460">Magnesium</keyword>
<evidence type="ECO:0000259" key="10">
    <source>
        <dbReference type="PROSITE" id="PS50011"/>
    </source>
</evidence>
<keyword evidence="9" id="KW-0744">Spermatogenesis</keyword>
<organism evidence="11 12">
    <name type="scientific">Octopus vulgaris</name>
    <name type="common">Common octopus</name>
    <dbReference type="NCBI Taxonomy" id="6645"/>
    <lineage>
        <taxon>Eukaryota</taxon>
        <taxon>Metazoa</taxon>
        <taxon>Spiralia</taxon>
        <taxon>Lophotrochozoa</taxon>
        <taxon>Mollusca</taxon>
        <taxon>Cephalopoda</taxon>
        <taxon>Coleoidea</taxon>
        <taxon>Octopodiformes</taxon>
        <taxon>Octopoda</taxon>
        <taxon>Incirrata</taxon>
        <taxon>Octopodidae</taxon>
        <taxon>Octopus</taxon>
    </lineage>
</organism>
<dbReference type="GO" id="GO:0030154">
    <property type="term" value="P:cell differentiation"/>
    <property type="evidence" value="ECO:0007669"/>
    <property type="project" value="UniProtKB-KW"/>
</dbReference>
<dbReference type="EMBL" id="OX597824">
    <property type="protein sequence ID" value="CAI9730686.1"/>
    <property type="molecule type" value="Genomic_DNA"/>
</dbReference>
<dbReference type="GO" id="GO:0046872">
    <property type="term" value="F:metal ion binding"/>
    <property type="evidence" value="ECO:0007669"/>
    <property type="project" value="UniProtKB-KW"/>
</dbReference>
<comment type="cofactor">
    <cofactor evidence="1">
        <name>Mg(2+)</name>
        <dbReference type="ChEBI" id="CHEBI:18420"/>
    </cofactor>
</comment>
<dbReference type="GO" id="GO:0000226">
    <property type="term" value="P:microtubule cytoskeleton organization"/>
    <property type="evidence" value="ECO:0007669"/>
    <property type="project" value="TreeGrafter"/>
</dbReference>
<evidence type="ECO:0000313" key="12">
    <source>
        <dbReference type="Proteomes" id="UP001162480"/>
    </source>
</evidence>
<sequence>MMAACETFQGDDILRGNNRVKRDLKCENIMLDGENNIKLTDFGFARYFRDTDIFKTFCGSAAYAPPEILQGIPYSPVLHDIWALGVILYNMDTKTLHKNL</sequence>
<evidence type="ECO:0000313" key="11">
    <source>
        <dbReference type="EMBL" id="CAI9730686.1"/>
    </source>
</evidence>
<dbReference type="PANTHER" id="PTHR24346:SF102">
    <property type="entry name" value="TESTIS-SPECIFIC SERINE_THREONINE-PROTEIN KINASE 1"/>
    <property type="match status" value="1"/>
</dbReference>
<protein>
    <submittedName>
        <fullName evidence="11">Testis-specific serine serine/threonine-protein kinase 1-like</fullName>
    </submittedName>
</protein>
<keyword evidence="3" id="KW-0597">Phosphoprotein</keyword>
<gene>
    <name evidence="11" type="ORF">OCTVUL_1B026718</name>
</gene>
<dbReference type="Pfam" id="PF00069">
    <property type="entry name" value="Pkinase"/>
    <property type="match status" value="1"/>
</dbReference>
<keyword evidence="4" id="KW-0479">Metal-binding</keyword>
<keyword evidence="2" id="KW-0217">Developmental protein</keyword>
<dbReference type="AlphaFoldDB" id="A0AA36F9D9"/>
<dbReference type="PANTHER" id="PTHR24346">
    <property type="entry name" value="MAP/MICROTUBULE AFFINITY-REGULATING KINASE"/>
    <property type="match status" value="1"/>
</dbReference>
<keyword evidence="6" id="KW-0221">Differentiation</keyword>
<dbReference type="PROSITE" id="PS50011">
    <property type="entry name" value="PROTEIN_KINASE_DOM"/>
    <property type="match status" value="1"/>
</dbReference>
<evidence type="ECO:0000256" key="6">
    <source>
        <dbReference type="ARBA" id="ARBA00022782"/>
    </source>
</evidence>
<reference evidence="11" key="1">
    <citation type="submission" date="2023-08" db="EMBL/GenBank/DDBJ databases">
        <authorList>
            <person name="Alioto T."/>
            <person name="Alioto T."/>
            <person name="Gomez Garrido J."/>
        </authorList>
    </citation>
    <scope>NUCLEOTIDE SEQUENCE</scope>
</reference>
<evidence type="ECO:0000256" key="5">
    <source>
        <dbReference type="ARBA" id="ARBA00022741"/>
    </source>
</evidence>
<feature type="domain" description="Protein kinase" evidence="10">
    <location>
        <begin position="1"/>
        <end position="100"/>
    </location>
</feature>
<evidence type="ECO:0000256" key="1">
    <source>
        <dbReference type="ARBA" id="ARBA00001946"/>
    </source>
</evidence>
<dbReference type="GO" id="GO:0007283">
    <property type="term" value="P:spermatogenesis"/>
    <property type="evidence" value="ECO:0007669"/>
    <property type="project" value="UniProtKB-KW"/>
</dbReference>
<dbReference type="InterPro" id="IPR000719">
    <property type="entry name" value="Prot_kinase_dom"/>
</dbReference>
<evidence type="ECO:0000256" key="2">
    <source>
        <dbReference type="ARBA" id="ARBA00022473"/>
    </source>
</evidence>
<dbReference type="GO" id="GO:0050321">
    <property type="term" value="F:tau-protein kinase activity"/>
    <property type="evidence" value="ECO:0007669"/>
    <property type="project" value="TreeGrafter"/>
</dbReference>
<dbReference type="GO" id="GO:0035556">
    <property type="term" value="P:intracellular signal transduction"/>
    <property type="evidence" value="ECO:0007669"/>
    <property type="project" value="TreeGrafter"/>
</dbReference>
<keyword evidence="7" id="KW-0067">ATP-binding</keyword>
<dbReference type="GO" id="GO:0005737">
    <property type="term" value="C:cytoplasm"/>
    <property type="evidence" value="ECO:0007669"/>
    <property type="project" value="TreeGrafter"/>
</dbReference>